<dbReference type="SUPFAM" id="SSF52413">
    <property type="entry name" value="UDP-glucose/GDP-mannose dehydrogenase C-terminal domain"/>
    <property type="match status" value="1"/>
</dbReference>
<dbReference type="Gene3D" id="1.20.5.100">
    <property type="entry name" value="Cytochrome c1, transmembrane anchor, C-terminal"/>
    <property type="match status" value="1"/>
</dbReference>
<evidence type="ECO:0000313" key="11">
    <source>
        <dbReference type="EMBL" id="KPV53526.1"/>
    </source>
</evidence>
<dbReference type="PANTHER" id="PTHR43750:SF3">
    <property type="entry name" value="UDP-GLUCOSE 6-DEHYDROGENASE TUAD"/>
    <property type="match status" value="1"/>
</dbReference>
<evidence type="ECO:0000256" key="1">
    <source>
        <dbReference type="ARBA" id="ARBA00004701"/>
    </source>
</evidence>
<keyword evidence="12" id="KW-1185">Reference proteome</keyword>
<dbReference type="InterPro" id="IPR036220">
    <property type="entry name" value="UDP-Glc/GDP-Man_DH_C_sf"/>
</dbReference>
<evidence type="ECO:0000256" key="3">
    <source>
        <dbReference type="ARBA" id="ARBA00012954"/>
    </source>
</evidence>
<dbReference type="InterPro" id="IPR001732">
    <property type="entry name" value="UDP-Glc/GDP-Man_DH_N"/>
</dbReference>
<keyword evidence="4 7" id="KW-0560">Oxidoreductase</keyword>
<evidence type="ECO:0000256" key="6">
    <source>
        <dbReference type="ARBA" id="ARBA00047473"/>
    </source>
</evidence>
<evidence type="ECO:0000256" key="9">
    <source>
        <dbReference type="PIRSR" id="PIRSR500134-3"/>
    </source>
</evidence>
<dbReference type="Pfam" id="PF03721">
    <property type="entry name" value="UDPG_MGDP_dh_N"/>
    <property type="match status" value="1"/>
</dbReference>
<feature type="binding site" evidence="8">
    <location>
        <position position="316"/>
    </location>
    <ligand>
        <name>substrate</name>
    </ligand>
</feature>
<dbReference type="InterPro" id="IPR008927">
    <property type="entry name" value="6-PGluconate_DH-like_C_sf"/>
</dbReference>
<accession>A0A0P9HFJ3</accession>
<dbReference type="GO" id="GO:0051287">
    <property type="term" value="F:NAD binding"/>
    <property type="evidence" value="ECO:0007669"/>
    <property type="project" value="InterPro"/>
</dbReference>
<dbReference type="InterPro" id="IPR028357">
    <property type="entry name" value="UDPglc_DH_bac"/>
</dbReference>
<dbReference type="PANTHER" id="PTHR43750">
    <property type="entry name" value="UDP-GLUCOSE 6-DEHYDROGENASE TUAD"/>
    <property type="match status" value="1"/>
</dbReference>
<dbReference type="Pfam" id="PF00984">
    <property type="entry name" value="UDPG_MGDP_dh"/>
    <property type="match status" value="1"/>
</dbReference>
<evidence type="ECO:0000256" key="8">
    <source>
        <dbReference type="PIRSR" id="PIRSR500134-2"/>
    </source>
</evidence>
<comment type="similarity">
    <text evidence="2 7">Belongs to the UDP-glucose/GDP-mannose dehydrogenase family.</text>
</comment>
<keyword evidence="5 7" id="KW-0520">NAD</keyword>
<name>A0A0P9HFJ3_9CHLR</name>
<dbReference type="GO" id="GO:0000271">
    <property type="term" value="P:polysaccharide biosynthetic process"/>
    <property type="evidence" value="ECO:0007669"/>
    <property type="project" value="InterPro"/>
</dbReference>
<dbReference type="InterPro" id="IPR014026">
    <property type="entry name" value="UDP-Glc/GDP-Man_DH_dimer"/>
</dbReference>
<reference evidence="11 12" key="1">
    <citation type="submission" date="2015-09" db="EMBL/GenBank/DDBJ databases">
        <title>Draft genome sequence of Kouleothrix aurantiaca JCM 19913.</title>
        <authorList>
            <person name="Hemp J."/>
        </authorList>
    </citation>
    <scope>NUCLEOTIDE SEQUENCE [LARGE SCALE GENOMIC DNA]</scope>
    <source>
        <strain evidence="11 12">COM-B</strain>
    </source>
</reference>
<feature type="binding site" evidence="9">
    <location>
        <position position="323"/>
    </location>
    <ligand>
        <name>NAD(+)</name>
        <dbReference type="ChEBI" id="CHEBI:57540"/>
    </ligand>
</feature>
<proteinExistence type="inferred from homology"/>
<comment type="caution">
    <text evidence="11">The sequence shown here is derived from an EMBL/GenBank/DDBJ whole genome shotgun (WGS) entry which is preliminary data.</text>
</comment>
<dbReference type="InterPro" id="IPR017476">
    <property type="entry name" value="UDP-Glc/GDP-Man"/>
</dbReference>
<evidence type="ECO:0000313" key="12">
    <source>
        <dbReference type="Proteomes" id="UP000050509"/>
    </source>
</evidence>
<evidence type="ECO:0000256" key="4">
    <source>
        <dbReference type="ARBA" id="ARBA00023002"/>
    </source>
</evidence>
<feature type="binding site" evidence="8">
    <location>
        <begin position="245"/>
        <end position="249"/>
    </location>
    <ligand>
        <name>substrate</name>
    </ligand>
</feature>
<dbReference type="AlphaFoldDB" id="A0A0P9HFJ3"/>
<dbReference type="PROSITE" id="PS51257">
    <property type="entry name" value="PROKAR_LIPOPROTEIN"/>
    <property type="match status" value="1"/>
</dbReference>
<dbReference type="UniPathway" id="UPA00038">
    <property type="reaction ID" value="UER00491"/>
</dbReference>
<dbReference type="GO" id="GO:0006065">
    <property type="term" value="P:UDP-glucuronate biosynthetic process"/>
    <property type="evidence" value="ECO:0007669"/>
    <property type="project" value="UniProtKB-UniPathway"/>
</dbReference>
<comment type="catalytic activity">
    <reaction evidence="6 7">
        <text>UDP-alpha-D-glucose + 2 NAD(+) + H2O = UDP-alpha-D-glucuronate + 2 NADH + 3 H(+)</text>
        <dbReference type="Rhea" id="RHEA:23596"/>
        <dbReference type="ChEBI" id="CHEBI:15377"/>
        <dbReference type="ChEBI" id="CHEBI:15378"/>
        <dbReference type="ChEBI" id="CHEBI:57540"/>
        <dbReference type="ChEBI" id="CHEBI:57945"/>
        <dbReference type="ChEBI" id="CHEBI:58052"/>
        <dbReference type="ChEBI" id="CHEBI:58885"/>
        <dbReference type="EC" id="1.1.1.22"/>
    </reaction>
</comment>
<feature type="domain" description="UDP-glucose/GDP-mannose dehydrogenase C-terminal" evidence="10">
    <location>
        <begin position="309"/>
        <end position="404"/>
    </location>
</feature>
<evidence type="ECO:0000259" key="10">
    <source>
        <dbReference type="SMART" id="SM00984"/>
    </source>
</evidence>
<evidence type="ECO:0000256" key="2">
    <source>
        <dbReference type="ARBA" id="ARBA00006601"/>
    </source>
</evidence>
<protein>
    <recommendedName>
        <fullName evidence="3 7">UDP-glucose 6-dehydrogenase</fullName>
        <ecNumber evidence="3 7">1.1.1.22</ecNumber>
    </recommendedName>
</protein>
<comment type="pathway">
    <text evidence="1">Nucleotide-sugar biosynthesis; UDP-alpha-D-glucuronate biosynthesis; UDP-alpha-D-glucuronate from UDP-alpha-D-glucose: step 1/1.</text>
</comment>
<dbReference type="SUPFAM" id="SSF51735">
    <property type="entry name" value="NAD(P)-binding Rossmann-fold domains"/>
    <property type="match status" value="1"/>
</dbReference>
<dbReference type="SMART" id="SM00984">
    <property type="entry name" value="UDPG_MGDP_dh_C"/>
    <property type="match status" value="1"/>
</dbReference>
<evidence type="ECO:0000256" key="5">
    <source>
        <dbReference type="ARBA" id="ARBA00023027"/>
    </source>
</evidence>
<feature type="binding site" evidence="8">
    <location>
        <position position="199"/>
    </location>
    <ligand>
        <name>substrate</name>
    </ligand>
</feature>
<dbReference type="PATRIC" id="fig|186479.3.peg.4733"/>
<feature type="binding site" evidence="9">
    <location>
        <position position="86"/>
    </location>
    <ligand>
        <name>NAD(+)</name>
        <dbReference type="ChEBI" id="CHEBI:57540"/>
    </ligand>
</feature>
<dbReference type="InterPro" id="IPR036291">
    <property type="entry name" value="NAD(P)-bd_dom_sf"/>
</dbReference>
<gene>
    <name evidence="11" type="ORF">SE17_09180</name>
</gene>
<dbReference type="Proteomes" id="UP000050509">
    <property type="component" value="Unassembled WGS sequence"/>
</dbReference>
<dbReference type="NCBIfam" id="TIGR03026">
    <property type="entry name" value="NDP-sugDHase"/>
    <property type="match status" value="1"/>
</dbReference>
<dbReference type="InterPro" id="IPR014027">
    <property type="entry name" value="UDP-Glc/GDP-Man_DH_C"/>
</dbReference>
<dbReference type="EMBL" id="LJCR01000239">
    <property type="protein sequence ID" value="KPV53526.1"/>
    <property type="molecule type" value="Genomic_DNA"/>
</dbReference>
<sequence length="437" mass="46802">MKIVVYGLWHLGCVTAACLTAAGHEVRGLDRSAGVVAALRNGHPPLHEPGLAELIRAGLASGQLSFTDSPADALRDAELLWVAFDTPVNDQDQADVAFVRGELEAIADAIAPGTLVLISSQVPVGFTGALAQDWAARGLRYAYSPENLRLGKAIDVFQHPERVVVGLRDKADQPTMAALFAPFTERIEWMSLESAEMTKHALNAFLATSVTFINELARLCERVGADAKEVERGLKSEARIGPGAYLAPGGAFAGGTLARDVRFLIEFGERYDVATPLFEGVLASNDAHKDWVRDTMQRLLRGRNQPVVALLGLTYKPGTSTLRRSAAIELGNWLHQQGVHVRAHDPAVAALPSELLPVITLCATAEAALEGADIALVATEWPIFRTLAADDVVRAMRVPQIIDQNRFLAATVGGDPRITYVAVGTPDALGTGDSMQK</sequence>
<organism evidence="11 12">
    <name type="scientific">Kouleothrix aurantiaca</name>
    <dbReference type="NCBI Taxonomy" id="186479"/>
    <lineage>
        <taxon>Bacteria</taxon>
        <taxon>Bacillati</taxon>
        <taxon>Chloroflexota</taxon>
        <taxon>Chloroflexia</taxon>
        <taxon>Chloroflexales</taxon>
        <taxon>Roseiflexineae</taxon>
        <taxon>Roseiflexaceae</taxon>
        <taxon>Kouleothrix</taxon>
    </lineage>
</organism>
<dbReference type="EC" id="1.1.1.22" evidence="3 7"/>
<dbReference type="SUPFAM" id="SSF48179">
    <property type="entry name" value="6-phosphogluconate dehydrogenase C-terminal domain-like"/>
    <property type="match status" value="1"/>
</dbReference>
<dbReference type="GO" id="GO:0003979">
    <property type="term" value="F:UDP-glucose 6-dehydrogenase activity"/>
    <property type="evidence" value="ECO:0007669"/>
    <property type="project" value="UniProtKB-EC"/>
</dbReference>
<dbReference type="PIRSF" id="PIRSF000124">
    <property type="entry name" value="UDPglc_GDPman_dh"/>
    <property type="match status" value="1"/>
</dbReference>
<dbReference type="Gene3D" id="3.40.50.720">
    <property type="entry name" value="NAD(P)-binding Rossmann-like Domain"/>
    <property type="match status" value="2"/>
</dbReference>
<dbReference type="Pfam" id="PF03720">
    <property type="entry name" value="UDPG_MGDP_dh_C"/>
    <property type="match status" value="1"/>
</dbReference>
<evidence type="ECO:0000256" key="7">
    <source>
        <dbReference type="PIRNR" id="PIRNR000124"/>
    </source>
</evidence>
<feature type="binding site" evidence="9">
    <location>
        <position position="30"/>
    </location>
    <ligand>
        <name>NAD(+)</name>
        <dbReference type="ChEBI" id="CHEBI:57540"/>
    </ligand>
</feature>
<dbReference type="PIRSF" id="PIRSF500134">
    <property type="entry name" value="UDPglc_DH_bac"/>
    <property type="match status" value="1"/>
</dbReference>